<evidence type="ECO:0000259" key="3">
    <source>
        <dbReference type="Pfam" id="PF07705"/>
    </source>
</evidence>
<dbReference type="AlphaFoldDB" id="M0BKB7"/>
<dbReference type="Gene3D" id="1.10.390.10">
    <property type="entry name" value="Neutral Protease Domain 2"/>
    <property type="match status" value="1"/>
</dbReference>
<gene>
    <name evidence="4" type="ORF">C479_08898</name>
</gene>
<feature type="compositionally biased region" description="Basic and acidic residues" evidence="1">
    <location>
        <begin position="73"/>
        <end position="87"/>
    </location>
</feature>
<accession>M0BKB7</accession>
<dbReference type="Proteomes" id="UP000011560">
    <property type="component" value="Unassembled WGS sequence"/>
</dbReference>
<comment type="caution">
    <text evidence="4">The sequence shown here is derived from an EMBL/GenBank/DDBJ whole genome shotgun (WGS) entry which is preliminary data.</text>
</comment>
<dbReference type="InterPro" id="IPR027268">
    <property type="entry name" value="Peptidase_M4/M1_CTD_sf"/>
</dbReference>
<dbReference type="Gene3D" id="2.60.40.10">
    <property type="entry name" value="Immunoglobulins"/>
    <property type="match status" value="1"/>
</dbReference>
<reference evidence="4 5" key="1">
    <citation type="journal article" date="2014" name="PLoS Genet.">
        <title>Phylogenetically driven sequencing of extremely halophilic archaea reveals strategies for static and dynamic osmo-response.</title>
        <authorList>
            <person name="Becker E.A."/>
            <person name="Seitzer P.M."/>
            <person name="Tritt A."/>
            <person name="Larsen D."/>
            <person name="Krusor M."/>
            <person name="Yao A.I."/>
            <person name="Wu D."/>
            <person name="Madern D."/>
            <person name="Eisen J.A."/>
            <person name="Darling A.E."/>
            <person name="Facciotti M.T."/>
        </authorList>
    </citation>
    <scope>NUCLEOTIDE SEQUENCE [LARGE SCALE GENOMIC DNA]</scope>
    <source>
        <strain evidence="4 5">JCM 14624</strain>
    </source>
</reference>
<dbReference type="EMBL" id="AOIQ01000014">
    <property type="protein sequence ID" value="ELZ10917.1"/>
    <property type="molecule type" value="Genomic_DNA"/>
</dbReference>
<protein>
    <recommendedName>
        <fullName evidence="3">CARDB domain-containing protein</fullName>
    </recommendedName>
</protein>
<dbReference type="RefSeq" id="WP_007701086.1">
    <property type="nucleotide sequence ID" value="NZ_AOIQ01000014.1"/>
</dbReference>
<evidence type="ECO:0000313" key="4">
    <source>
        <dbReference type="EMBL" id="ELZ10917.1"/>
    </source>
</evidence>
<sequence>MRHCLSIVFVFLLVLSLPAMAVGPAAGTAGSASTGPGDERPTVAATTSVATVHSSVAPGEAKPARPSAAATRETIDSSLELRQRPDEPGEFGAQATISIPDAVTALELSAPSEATIEATDGFAKIDSNTLEWDGETAAPTVTLGVEANRQYQEGGHRSTATAQRGGDLDFAETGEWGIVAVPQLSYGWQYRRGHSISVERTVSVDGEGAVGETIAVFGPVEEYVSEANGERHRLVVPEAADLAESPEAILQALSGASQGLDVGARNDEFFVVAAPVGEVDWRAAGLQYGDSDAWVRADADLERPGNVWLHEYTHSRQPFAGVGNGTTAATRWLVEGQADYYAATLALELGYVEYDAFRRFVERGSRYPYDQGVLADPGTWADRETTYARGPLALLAIDREIRRATDGDRSLQGVFRRVGAAEQPLELAEFYAAVEDVGGPDAVATAERVVETETIPDTRSESAYRSLFAVEPTAFDAAFAEEPISIAGPYRDGSVDELDELVPGETATIPITVTNVDATAGYYDAALAVDGEIVDATAGQLGAGERTTETVALTPSEPGPYELQVGDDRRTVTVEAAATATVTDLVVSDRSVDVGDDVTATAVVTGHPDRPSTRKVTIRTPGGTVAEETVHLAPGESTRVEATFTLRENGLNQVTAGDRQTLVGVGRIAGYAAAAEAAVTSLSATAIAGVTALVAALGGVLAARRRGLWGDE</sequence>
<dbReference type="InterPro" id="IPR011635">
    <property type="entry name" value="CARDB"/>
</dbReference>
<evidence type="ECO:0000256" key="2">
    <source>
        <dbReference type="SAM" id="Phobius"/>
    </source>
</evidence>
<proteinExistence type="predicted"/>
<feature type="domain" description="CARDB" evidence="3">
    <location>
        <begin position="499"/>
        <end position="574"/>
    </location>
</feature>
<keyword evidence="5" id="KW-1185">Reference proteome</keyword>
<name>M0BKB7_9EURY</name>
<feature type="transmembrane region" description="Helical" evidence="2">
    <location>
        <begin position="682"/>
        <end position="703"/>
    </location>
</feature>
<organism evidence="4 5">
    <name type="scientific">Halovivax asiaticus JCM 14624</name>
    <dbReference type="NCBI Taxonomy" id="1227490"/>
    <lineage>
        <taxon>Archaea</taxon>
        <taxon>Methanobacteriati</taxon>
        <taxon>Methanobacteriota</taxon>
        <taxon>Stenosarchaea group</taxon>
        <taxon>Halobacteria</taxon>
        <taxon>Halobacteriales</taxon>
        <taxon>Natrialbaceae</taxon>
        <taxon>Halovivax</taxon>
    </lineage>
</organism>
<evidence type="ECO:0000256" key="1">
    <source>
        <dbReference type="SAM" id="MobiDB-lite"/>
    </source>
</evidence>
<keyword evidence="2" id="KW-1133">Transmembrane helix</keyword>
<dbReference type="InterPro" id="IPR013783">
    <property type="entry name" value="Ig-like_fold"/>
</dbReference>
<dbReference type="OrthoDB" id="271491at2157"/>
<keyword evidence="2" id="KW-0812">Transmembrane</keyword>
<keyword evidence="2" id="KW-0472">Membrane</keyword>
<feature type="region of interest" description="Disordered" evidence="1">
    <location>
        <begin position="25"/>
        <end position="92"/>
    </location>
</feature>
<evidence type="ECO:0000313" key="5">
    <source>
        <dbReference type="Proteomes" id="UP000011560"/>
    </source>
</evidence>
<dbReference type="Pfam" id="PF07705">
    <property type="entry name" value="CARDB"/>
    <property type="match status" value="1"/>
</dbReference>
<feature type="compositionally biased region" description="Low complexity" evidence="1">
    <location>
        <begin position="25"/>
        <end position="57"/>
    </location>
</feature>